<dbReference type="PROSITE" id="PS00211">
    <property type="entry name" value="ABC_TRANSPORTER_1"/>
    <property type="match status" value="2"/>
</dbReference>
<dbReference type="KEGG" id="acht:bsdcttw_39340"/>
<keyword evidence="1" id="KW-0677">Repeat</keyword>
<organism evidence="6 7">
    <name type="scientific">Anaerocolumna chitinilytica</name>
    <dbReference type="NCBI Taxonomy" id="1727145"/>
    <lineage>
        <taxon>Bacteria</taxon>
        <taxon>Bacillati</taxon>
        <taxon>Bacillota</taxon>
        <taxon>Clostridia</taxon>
        <taxon>Lachnospirales</taxon>
        <taxon>Lachnospiraceae</taxon>
        <taxon>Anaerocolumna</taxon>
    </lineage>
</organism>
<dbReference type="PROSITE" id="PS50893">
    <property type="entry name" value="ABC_TRANSPORTER_2"/>
    <property type="match status" value="1"/>
</dbReference>
<dbReference type="Proteomes" id="UP000515703">
    <property type="component" value="Chromosome"/>
</dbReference>
<evidence type="ECO:0000313" key="7">
    <source>
        <dbReference type="Proteomes" id="UP000515703"/>
    </source>
</evidence>
<evidence type="ECO:0000256" key="2">
    <source>
        <dbReference type="ARBA" id="ARBA00022741"/>
    </source>
</evidence>
<dbReference type="InterPro" id="IPR003439">
    <property type="entry name" value="ABC_transporter-like_ATP-bd"/>
</dbReference>
<dbReference type="Gene3D" id="3.40.50.300">
    <property type="entry name" value="P-loop containing nucleotide triphosphate hydrolases"/>
    <property type="match status" value="2"/>
</dbReference>
<dbReference type="PANTHER" id="PTHR19211">
    <property type="entry name" value="ATP-BINDING TRANSPORT PROTEIN-RELATED"/>
    <property type="match status" value="1"/>
</dbReference>
<keyword evidence="4" id="KW-0175">Coiled coil</keyword>
<reference evidence="6 7" key="2">
    <citation type="submission" date="2020-08" db="EMBL/GenBank/DDBJ databases">
        <authorList>
            <person name="Ueki A."/>
            <person name="Tonouchi A."/>
        </authorList>
    </citation>
    <scope>NUCLEOTIDE SEQUENCE [LARGE SCALE GENOMIC DNA]</scope>
    <source>
        <strain evidence="6 7">CTTW</strain>
    </source>
</reference>
<protein>
    <submittedName>
        <fullName evidence="6">Multidrug ABC transporter ATP-binding protein</fullName>
    </submittedName>
</protein>
<evidence type="ECO:0000313" key="6">
    <source>
        <dbReference type="EMBL" id="BCK00894.1"/>
    </source>
</evidence>
<keyword evidence="3 6" id="KW-0067">ATP-binding</keyword>
<dbReference type="SMART" id="SM00382">
    <property type="entry name" value="AAA"/>
    <property type="match status" value="2"/>
</dbReference>
<dbReference type="AlphaFoldDB" id="A0A7I8DR47"/>
<gene>
    <name evidence="6" type="ORF">bsdcttw_39340</name>
</gene>
<name>A0A7I8DR47_9FIRM</name>
<evidence type="ECO:0000256" key="4">
    <source>
        <dbReference type="SAM" id="Coils"/>
    </source>
</evidence>
<dbReference type="InterPro" id="IPR003593">
    <property type="entry name" value="AAA+_ATPase"/>
</dbReference>
<accession>A0A7I8DR47</accession>
<feature type="domain" description="ABC transporter" evidence="5">
    <location>
        <begin position="2"/>
        <end position="226"/>
    </location>
</feature>
<dbReference type="EMBL" id="AP023368">
    <property type="protein sequence ID" value="BCK00894.1"/>
    <property type="molecule type" value="Genomic_DNA"/>
</dbReference>
<evidence type="ECO:0000259" key="5">
    <source>
        <dbReference type="PROSITE" id="PS50893"/>
    </source>
</evidence>
<keyword evidence="7" id="KW-1185">Reference proteome</keyword>
<keyword evidence="2" id="KW-0547">Nucleotide-binding</keyword>
<dbReference type="SUPFAM" id="SSF52540">
    <property type="entry name" value="P-loop containing nucleoside triphosphate hydrolases"/>
    <property type="match status" value="2"/>
</dbReference>
<dbReference type="Pfam" id="PF00005">
    <property type="entry name" value="ABC_tran"/>
    <property type="match status" value="2"/>
</dbReference>
<dbReference type="RefSeq" id="WP_185256520.1">
    <property type="nucleotide sequence ID" value="NZ_AP023368.1"/>
</dbReference>
<evidence type="ECO:0000256" key="3">
    <source>
        <dbReference type="ARBA" id="ARBA00022840"/>
    </source>
</evidence>
<dbReference type="InterPro" id="IPR050611">
    <property type="entry name" value="ABCF"/>
</dbReference>
<dbReference type="GO" id="GO:0016887">
    <property type="term" value="F:ATP hydrolysis activity"/>
    <property type="evidence" value="ECO:0007669"/>
    <property type="project" value="InterPro"/>
</dbReference>
<dbReference type="CDD" id="cd03221">
    <property type="entry name" value="ABCF_EF-3"/>
    <property type="match status" value="1"/>
</dbReference>
<dbReference type="InterPro" id="IPR017871">
    <property type="entry name" value="ABC_transporter-like_CS"/>
</dbReference>
<dbReference type="GO" id="GO:0005524">
    <property type="term" value="F:ATP binding"/>
    <property type="evidence" value="ECO:0007669"/>
    <property type="project" value="UniProtKB-KW"/>
</dbReference>
<reference evidence="6 7" key="1">
    <citation type="submission" date="2020-08" db="EMBL/GenBank/DDBJ databases">
        <title>Draft genome sequencing of an Anaerocolumna strain isolated from anoxic soil subjected to BSD treatment.</title>
        <authorList>
            <person name="Uek A."/>
            <person name="Tonouchi A."/>
        </authorList>
    </citation>
    <scope>NUCLEOTIDE SEQUENCE [LARGE SCALE GENOMIC DNA]</scope>
    <source>
        <strain evidence="6 7">CTTW</strain>
    </source>
</reference>
<dbReference type="InterPro" id="IPR027417">
    <property type="entry name" value="P-loop_NTPase"/>
</dbReference>
<proteinExistence type="predicted"/>
<sequence>MLDIRNVIIINREDNRDLIKDFSFTLNKGDKAVIIGEEGNGKSTLLKFIYNKKLIEDYCDFSGTVTGNVKCGYLKQEADQEWLQMSPVEYLGECDIYSIRDENIWSLNPDPMILSSEAPIKNLSGGERVKLQLLKLLCEEPEILLLDEPTNDLDISSLTWLEDFINRSDKPILYVSHDETLIEHTANVIIHLEQRKRKTEPYVTVSYMSYEEYKDKRTSSLNKQEMTARKQREEYDDKMERFRQIYEKVEYQQNTISRQNPAGGRLLKKKMKNLKSQEKRLDKEQQEFLEIPDTEDAILYDFPDTIHIPNGKRILEFSLDRLEVGEGEQKKLLSENIFLRIMGPEHIAIIGDNGTGKTTLLRIIAKELLARNDIKAAYMPQNYEELLDFKQRPIDFLNTSGRKEDITKAYTYMGGMKFTRDEMEHAIGSLSGGQKAKLILLKMILEGVEVLILDEPTRNLSPLSNPVIRGVLSAFKGVIISVTHDRKYMDEVANKLYRLTKDGLTEVAKS</sequence>
<evidence type="ECO:0000256" key="1">
    <source>
        <dbReference type="ARBA" id="ARBA00022737"/>
    </source>
</evidence>
<feature type="coiled-coil region" evidence="4">
    <location>
        <begin position="221"/>
        <end position="287"/>
    </location>
</feature>
<dbReference type="PANTHER" id="PTHR19211:SF14">
    <property type="entry name" value="ATP-BINDING CASSETTE SUB-FAMILY F MEMBER 1"/>
    <property type="match status" value="1"/>
</dbReference>